<evidence type="ECO:0000256" key="2">
    <source>
        <dbReference type="SAM" id="SignalP"/>
    </source>
</evidence>
<dbReference type="Proteomes" id="UP001428774">
    <property type="component" value="Unassembled WGS sequence"/>
</dbReference>
<evidence type="ECO:0000313" key="3">
    <source>
        <dbReference type="EMBL" id="MEN9060063.1"/>
    </source>
</evidence>
<comment type="caution">
    <text evidence="3">The sequence shown here is derived from an EMBL/GenBank/DDBJ whole genome shotgun (WGS) entry which is preliminary data.</text>
</comment>
<keyword evidence="2" id="KW-0732">Signal</keyword>
<feature type="chain" id="PRO_5043734877" evidence="2">
    <location>
        <begin position="29"/>
        <end position="252"/>
    </location>
</feature>
<dbReference type="RefSeq" id="WP_347165219.1">
    <property type="nucleotide sequence ID" value="NZ_JBDNCH010000002.1"/>
</dbReference>
<organism evidence="3 4">
    <name type="scientific">Ponticoccus litoralis</name>
    <dbReference type="NCBI Taxonomy" id="422297"/>
    <lineage>
        <taxon>Bacteria</taxon>
        <taxon>Pseudomonadati</taxon>
        <taxon>Pseudomonadota</taxon>
        <taxon>Alphaproteobacteria</taxon>
        <taxon>Rhodobacterales</taxon>
        <taxon>Roseobacteraceae</taxon>
        <taxon>Ponticoccus</taxon>
    </lineage>
</organism>
<sequence length="252" mass="24929">MTGPFGTSLRGLALAAMGSLPMAGQAMAQEAGLCDYKPSILAGAAVQKAGEAGKALAPVAREGARAAGQWMLMHPGQSVSLISGAAGTASGTAAGAGGVAATVTSIVTAPVTLAVGAVTFAAAGGYEGACYFKVDRVTDAEAVRAIIDNITLTDPLVWTRNTNKGPVMVLAGPEGETVYPIRQLYIADGVLKVRNWGLNATLGPVAFVEPAAAVAPPAAAGVEGAPAEAEAPPAAAEVVPPAAAEPETRTED</sequence>
<keyword evidence="4" id="KW-1185">Reference proteome</keyword>
<feature type="region of interest" description="Disordered" evidence="1">
    <location>
        <begin position="219"/>
        <end position="252"/>
    </location>
</feature>
<feature type="compositionally biased region" description="Low complexity" evidence="1">
    <location>
        <begin position="219"/>
        <end position="245"/>
    </location>
</feature>
<accession>A0AAW9SNL1</accession>
<protein>
    <submittedName>
        <fullName evidence="3">Uncharacterized protein</fullName>
    </submittedName>
</protein>
<gene>
    <name evidence="3" type="ORF">ABFB10_02425</name>
</gene>
<feature type="signal peptide" evidence="2">
    <location>
        <begin position="1"/>
        <end position="28"/>
    </location>
</feature>
<reference evidence="3 4" key="1">
    <citation type="submission" date="2024-05" db="EMBL/GenBank/DDBJ databases">
        <title>Genome sequence of Ponticoccus litoralis KCCM 90028.</title>
        <authorList>
            <person name="Kim J.M."/>
            <person name="Lee J.K."/>
            <person name="Choi B.J."/>
            <person name="Bayburt H."/>
            <person name="Baek J.H."/>
            <person name="Jeon C.O."/>
        </authorList>
    </citation>
    <scope>NUCLEOTIDE SEQUENCE [LARGE SCALE GENOMIC DNA]</scope>
    <source>
        <strain evidence="3 4">KCCM 90028</strain>
    </source>
</reference>
<dbReference type="AlphaFoldDB" id="A0AAW9SNL1"/>
<name>A0AAW9SNL1_9RHOB</name>
<dbReference type="EMBL" id="JBDNCH010000002">
    <property type="protein sequence ID" value="MEN9060063.1"/>
    <property type="molecule type" value="Genomic_DNA"/>
</dbReference>
<proteinExistence type="predicted"/>
<evidence type="ECO:0000256" key="1">
    <source>
        <dbReference type="SAM" id="MobiDB-lite"/>
    </source>
</evidence>
<evidence type="ECO:0000313" key="4">
    <source>
        <dbReference type="Proteomes" id="UP001428774"/>
    </source>
</evidence>